<evidence type="ECO:0000313" key="3">
    <source>
        <dbReference type="Proteomes" id="UP000799753"/>
    </source>
</evidence>
<feature type="region of interest" description="Disordered" evidence="1">
    <location>
        <begin position="475"/>
        <end position="666"/>
    </location>
</feature>
<dbReference type="EMBL" id="MU006778">
    <property type="protein sequence ID" value="KAF2644730.1"/>
    <property type="molecule type" value="Genomic_DNA"/>
</dbReference>
<feature type="compositionally biased region" description="Polar residues" evidence="1">
    <location>
        <begin position="160"/>
        <end position="170"/>
    </location>
</feature>
<reference evidence="2" key="1">
    <citation type="journal article" date="2020" name="Stud. Mycol.">
        <title>101 Dothideomycetes genomes: a test case for predicting lifestyles and emergence of pathogens.</title>
        <authorList>
            <person name="Haridas S."/>
            <person name="Albert R."/>
            <person name="Binder M."/>
            <person name="Bloem J."/>
            <person name="Labutti K."/>
            <person name="Salamov A."/>
            <person name="Andreopoulos B."/>
            <person name="Baker S."/>
            <person name="Barry K."/>
            <person name="Bills G."/>
            <person name="Bluhm B."/>
            <person name="Cannon C."/>
            <person name="Castanera R."/>
            <person name="Culley D."/>
            <person name="Daum C."/>
            <person name="Ezra D."/>
            <person name="Gonzalez J."/>
            <person name="Henrissat B."/>
            <person name="Kuo A."/>
            <person name="Liang C."/>
            <person name="Lipzen A."/>
            <person name="Lutzoni F."/>
            <person name="Magnuson J."/>
            <person name="Mondo S."/>
            <person name="Nolan M."/>
            <person name="Ohm R."/>
            <person name="Pangilinan J."/>
            <person name="Park H.-J."/>
            <person name="Ramirez L."/>
            <person name="Alfaro M."/>
            <person name="Sun H."/>
            <person name="Tritt A."/>
            <person name="Yoshinaga Y."/>
            <person name="Zwiers L.-H."/>
            <person name="Turgeon B."/>
            <person name="Goodwin S."/>
            <person name="Spatafora J."/>
            <person name="Crous P."/>
            <person name="Grigoriev I."/>
        </authorList>
    </citation>
    <scope>NUCLEOTIDE SEQUENCE</scope>
    <source>
        <strain evidence="2">CBS 473.64</strain>
    </source>
</reference>
<feature type="region of interest" description="Disordered" evidence="1">
    <location>
        <begin position="119"/>
        <end position="142"/>
    </location>
</feature>
<accession>A0A6A6SAY5</accession>
<feature type="compositionally biased region" description="Low complexity" evidence="1">
    <location>
        <begin position="517"/>
        <end position="530"/>
    </location>
</feature>
<evidence type="ECO:0000256" key="1">
    <source>
        <dbReference type="SAM" id="MobiDB-lite"/>
    </source>
</evidence>
<feature type="compositionally biased region" description="Acidic residues" evidence="1">
    <location>
        <begin position="546"/>
        <end position="560"/>
    </location>
</feature>
<keyword evidence="3" id="KW-1185">Reference proteome</keyword>
<protein>
    <submittedName>
        <fullName evidence="2">Uncharacterized protein</fullName>
    </submittedName>
</protein>
<dbReference type="Proteomes" id="UP000799753">
    <property type="component" value="Unassembled WGS sequence"/>
</dbReference>
<feature type="region of interest" description="Disordered" evidence="1">
    <location>
        <begin position="1"/>
        <end position="48"/>
    </location>
</feature>
<feature type="compositionally biased region" description="Low complexity" evidence="1">
    <location>
        <begin position="482"/>
        <end position="493"/>
    </location>
</feature>
<sequence>MALGQAQPHYDGPSSRRQPCSARSRRDNRRLDCPALERPASSASRRAAYHRCESTTPSCNRFSILADLDSASPTKWAFDFVQTTAVRHRGKRAGKHNRLKNTAQQKNGALRDKISTELAEKGVSKEPPKVATTGSTGDGPRGNFTFTVDAVRHHWLPQFRPNSDQSTLKSTLRAPETLSLRPPEPCLTTIQGQHCSITTPPPRHNTKKFIASSLLAASPSTTVSSRAPAEISQPAGKQSSSDLSTPAQKAVAAACRAAASQISDMVPPARPSGQSTSSTVYPSLFLQSLDPPPYSQFVSLDHPSSMSSPYALPITSPHTVAPTLSTSSAVSDLTRLPTILPVLPPPHRLSPVLSPRFLSHQVWGEPNVTIPGSLFPRSLITAPIMSSRPFIQSGTSYLAKPGPARPVLPELSNPERAAEIQKEVDDFLKMGHADPCWCSKYCKPTDEVPGPPLPLRSQITFIRKRNFDNTELTIDVQAPTFSSPEPSVDSDPSGMEASSLPPSTPSAYSESTNVEVSSLSHSTTSTQSDSDLSELGYSGGILTPSDSDEDWVPDGSEDNESAVMLTPHGSEHSSQQEEDWTLVTPDPERYTQLSDIDTSPLSPSPILAPSSTNNLAPLTSSPTPTFTPVSTLPITPNPAPSPPTALRATLMPSRPSSPESIPPANPTVIEGKCPDCMQYLCVCEGASTSVDMEWPTL</sequence>
<name>A0A6A6SAY5_9PLEO</name>
<feature type="compositionally biased region" description="Low complexity" evidence="1">
    <location>
        <begin position="599"/>
        <end position="634"/>
    </location>
</feature>
<feature type="compositionally biased region" description="Basic and acidic residues" evidence="1">
    <location>
        <begin position="119"/>
        <end position="128"/>
    </location>
</feature>
<evidence type="ECO:0000313" key="2">
    <source>
        <dbReference type="EMBL" id="KAF2644730.1"/>
    </source>
</evidence>
<proteinExistence type="predicted"/>
<feature type="region of interest" description="Disordered" evidence="1">
    <location>
        <begin position="159"/>
        <end position="184"/>
    </location>
</feature>
<organism evidence="2 3">
    <name type="scientific">Massarina eburnea CBS 473.64</name>
    <dbReference type="NCBI Taxonomy" id="1395130"/>
    <lineage>
        <taxon>Eukaryota</taxon>
        <taxon>Fungi</taxon>
        <taxon>Dikarya</taxon>
        <taxon>Ascomycota</taxon>
        <taxon>Pezizomycotina</taxon>
        <taxon>Dothideomycetes</taxon>
        <taxon>Pleosporomycetidae</taxon>
        <taxon>Pleosporales</taxon>
        <taxon>Massarineae</taxon>
        <taxon>Massarinaceae</taxon>
        <taxon>Massarina</taxon>
    </lineage>
</organism>
<dbReference type="OrthoDB" id="3798510at2759"/>
<gene>
    <name evidence="2" type="ORF">P280DRAFT_546165</name>
</gene>
<dbReference type="AlphaFoldDB" id="A0A6A6SAY5"/>
<feature type="compositionally biased region" description="Polar residues" evidence="1">
    <location>
        <begin position="235"/>
        <end position="246"/>
    </location>
</feature>
<feature type="compositionally biased region" description="Polar residues" evidence="1">
    <location>
        <begin position="505"/>
        <end position="516"/>
    </location>
</feature>
<feature type="region of interest" description="Disordered" evidence="1">
    <location>
        <begin position="220"/>
        <end position="247"/>
    </location>
</feature>